<gene>
    <name evidence="1" type="ORF">EBF16_05505</name>
</gene>
<reference evidence="1 2" key="1">
    <citation type="submission" date="2018-10" db="EMBL/GenBank/DDBJ databases">
        <title>Characterization and genome analysis of a novel bacterium Sphingobium yanoikuyae SJTF8 capable of degrading PAHs.</title>
        <authorList>
            <person name="Yin C."/>
            <person name="Xiong W."/>
            <person name="Liang R."/>
        </authorList>
    </citation>
    <scope>NUCLEOTIDE SEQUENCE [LARGE SCALE GENOMIC DNA]</scope>
    <source>
        <strain evidence="1 2">SJTF8</strain>
    </source>
</reference>
<name>A0A3G2V0J3_SPHYA</name>
<evidence type="ECO:0000313" key="2">
    <source>
        <dbReference type="Proteomes" id="UP000280708"/>
    </source>
</evidence>
<accession>A0A3G2V0J3</accession>
<evidence type="ECO:0000313" key="1">
    <source>
        <dbReference type="EMBL" id="AYO80454.1"/>
    </source>
</evidence>
<proteinExistence type="predicted"/>
<protein>
    <submittedName>
        <fullName evidence="1">DUF1064 domain-containing protein</fullName>
    </submittedName>
</protein>
<dbReference type="Proteomes" id="UP000280708">
    <property type="component" value="Chromosome"/>
</dbReference>
<dbReference type="AlphaFoldDB" id="A0A3G2V0J3"/>
<sequence length="105" mass="11837">MKVGEKNQTEQRFEDEYLRPLLLAGEISWYRFEGVKLRLADNTFLTVDYAVLPSSGVLTMIDVKGGAAVVQEDARVKMRVAADQYPFLFQYAFPAKGGGWTIKDV</sequence>
<dbReference type="EMBL" id="CP033230">
    <property type="protein sequence ID" value="AYO80454.1"/>
    <property type="molecule type" value="Genomic_DNA"/>
</dbReference>
<organism evidence="1 2">
    <name type="scientific">Sphingobium yanoikuyae</name>
    <name type="common">Sphingomonas yanoikuyae</name>
    <dbReference type="NCBI Taxonomy" id="13690"/>
    <lineage>
        <taxon>Bacteria</taxon>
        <taxon>Pseudomonadati</taxon>
        <taxon>Pseudomonadota</taxon>
        <taxon>Alphaproteobacteria</taxon>
        <taxon>Sphingomonadales</taxon>
        <taxon>Sphingomonadaceae</taxon>
        <taxon>Sphingobium</taxon>
    </lineage>
</organism>